<accession>A0ABW5J0U9</accession>
<keyword evidence="1" id="KW-1133">Transmembrane helix</keyword>
<dbReference type="Proteomes" id="UP001597468">
    <property type="component" value="Unassembled WGS sequence"/>
</dbReference>
<proteinExistence type="predicted"/>
<sequence length="116" mass="13300">MKSRTCPNCGYKYSFGLHLRKHFFQNVFSNWNCKNCGALLTVDAKRRIILAIVGIAPAALIPYLASYFRGYYLAIEHAWMLAIFLVLTWAVFVFSFDRFKLVEPAKTTPGEEPQKS</sequence>
<feature type="transmembrane region" description="Helical" evidence="1">
    <location>
        <begin position="48"/>
        <end position="65"/>
    </location>
</feature>
<protein>
    <recommendedName>
        <fullName evidence="4">C2H2-type domain-containing protein</fullName>
    </recommendedName>
</protein>
<keyword evidence="3" id="KW-1185">Reference proteome</keyword>
<reference evidence="3" key="1">
    <citation type="journal article" date="2019" name="Int. J. Syst. Evol. Microbiol.">
        <title>The Global Catalogue of Microorganisms (GCM) 10K type strain sequencing project: providing services to taxonomists for standard genome sequencing and annotation.</title>
        <authorList>
            <consortium name="The Broad Institute Genomics Platform"/>
            <consortium name="The Broad Institute Genome Sequencing Center for Infectious Disease"/>
            <person name="Wu L."/>
            <person name="Ma J."/>
        </authorList>
    </citation>
    <scope>NUCLEOTIDE SEQUENCE [LARGE SCALE GENOMIC DNA]</scope>
    <source>
        <strain evidence="3">KCTC 42585</strain>
    </source>
</reference>
<keyword evidence="1" id="KW-0472">Membrane</keyword>
<dbReference type="EMBL" id="JBHULT010000010">
    <property type="protein sequence ID" value="MFD2518749.1"/>
    <property type="molecule type" value="Genomic_DNA"/>
</dbReference>
<keyword evidence="1" id="KW-0812">Transmembrane</keyword>
<gene>
    <name evidence="2" type="ORF">ACFSTG_12640</name>
</gene>
<comment type="caution">
    <text evidence="2">The sequence shown here is derived from an EMBL/GenBank/DDBJ whole genome shotgun (WGS) entry which is preliminary data.</text>
</comment>
<name>A0ABW5J0U9_9FLAO</name>
<feature type="transmembrane region" description="Helical" evidence="1">
    <location>
        <begin position="77"/>
        <end position="96"/>
    </location>
</feature>
<organism evidence="2 3">
    <name type="scientific">Salinimicrobium flavum</name>
    <dbReference type="NCBI Taxonomy" id="1737065"/>
    <lineage>
        <taxon>Bacteria</taxon>
        <taxon>Pseudomonadati</taxon>
        <taxon>Bacteroidota</taxon>
        <taxon>Flavobacteriia</taxon>
        <taxon>Flavobacteriales</taxon>
        <taxon>Flavobacteriaceae</taxon>
        <taxon>Salinimicrobium</taxon>
    </lineage>
</organism>
<dbReference type="RefSeq" id="WP_380753428.1">
    <property type="nucleotide sequence ID" value="NZ_JBHULT010000010.1"/>
</dbReference>
<evidence type="ECO:0000256" key="1">
    <source>
        <dbReference type="SAM" id="Phobius"/>
    </source>
</evidence>
<evidence type="ECO:0000313" key="2">
    <source>
        <dbReference type="EMBL" id="MFD2518749.1"/>
    </source>
</evidence>
<evidence type="ECO:0008006" key="4">
    <source>
        <dbReference type="Google" id="ProtNLM"/>
    </source>
</evidence>
<evidence type="ECO:0000313" key="3">
    <source>
        <dbReference type="Proteomes" id="UP001597468"/>
    </source>
</evidence>